<reference evidence="3" key="3">
    <citation type="journal article" date="2022" name="BMC Genomics">
        <title>Comparative genome analysis of mycobacteria focusing on tRNA and non-coding RNA.</title>
        <authorList>
            <person name="Behra P.R.K."/>
            <person name="Pettersson B.M.F."/>
            <person name="Ramesh M."/>
            <person name="Das S."/>
            <person name="Dasgupta S."/>
            <person name="Kirsebom L.A."/>
        </authorList>
    </citation>
    <scope>NUCLEOTIDE SEQUENCE</scope>
    <source>
        <strain evidence="3">DSM 44203</strain>
    </source>
</reference>
<dbReference type="EMBL" id="JACKTI010000020">
    <property type="protein sequence ID" value="MCV7022778.1"/>
    <property type="molecule type" value="Genomic_DNA"/>
</dbReference>
<comment type="caution">
    <text evidence="3">The sequence shown here is derived from an EMBL/GenBank/DDBJ whole genome shotgun (WGS) entry which is preliminary data.</text>
</comment>
<evidence type="ECO:0000313" key="4">
    <source>
        <dbReference type="Proteomes" id="UP000069773"/>
    </source>
</evidence>
<protein>
    <submittedName>
        <fullName evidence="3">Nucleotidyl transferase AbiEii/AbiGii toxin family protein</fullName>
    </submittedName>
</protein>
<proteinExistence type="predicted"/>
<keyword evidence="4" id="KW-1185">Reference proteome</keyword>
<reference evidence="2 4" key="1">
    <citation type="journal article" date="2016" name="Genome Announc.">
        <title>Draft Genome Sequences of Five Rapidly Growing Mycobacterium Species, M. thermoresistibile, M. fortuitum subsp. acetamidolyticum, M. canariasense, M. brisbanense, and M. novocastrense.</title>
        <authorList>
            <person name="Katahira K."/>
            <person name="Ogura Y."/>
            <person name="Gotoh Y."/>
            <person name="Hayashi T."/>
        </authorList>
    </citation>
    <scope>NUCLEOTIDE SEQUENCE [LARGE SCALE GENOMIC DNA]</scope>
    <source>
        <strain evidence="2 4">JCM18114</strain>
    </source>
</reference>
<accession>A0AAW5SFD6</accession>
<feature type="region of interest" description="Disordered" evidence="1">
    <location>
        <begin position="1"/>
        <end position="22"/>
    </location>
</feature>
<sequence>MCKASNEPGGPKRCSADMRARAQESHDRVAALEQREREIGELLDARRTYGSEAAFRAALNTRIREIARTTGVDSAEVARRFALQQFVSRLFDRDPESWLVTGGTALQYRTAEARATADLDLAATRGVEDLTAALTAAARRRAGEHGEFVVTVSPGSGPGAFTGKITYLLNGSRFSVAKLDVAAGRQFPFEPDTLVPDPVVAIDDVRPMSAVRTYSVSSHVADKVAAMYELHGSSGESPSTRSHDLADIVILSRCARVDAEELRAAVRGQEQRRGLVVPTPLSLPSEQWRRSYPARVAQAGLPAELRDADAALVEADRFVGAVLDGRVQAGTWDPDRRSWNPL</sequence>
<evidence type="ECO:0000313" key="3">
    <source>
        <dbReference type="EMBL" id="MCV7022778.1"/>
    </source>
</evidence>
<dbReference type="Proteomes" id="UP000069773">
    <property type="component" value="Unassembled WGS sequence"/>
</dbReference>
<dbReference type="RefSeq" id="WP_084377510.1">
    <property type="nucleotide sequence ID" value="NZ_JACKTI010000020.1"/>
</dbReference>
<gene>
    <name evidence="3" type="ORF">H7I77_05350</name>
    <name evidence="2" type="ORF">RMCN_3485</name>
</gene>
<dbReference type="GO" id="GO:0016740">
    <property type="term" value="F:transferase activity"/>
    <property type="evidence" value="ECO:0007669"/>
    <property type="project" value="UniProtKB-KW"/>
</dbReference>
<name>A0AAW5SFD6_MYCNV</name>
<evidence type="ECO:0000256" key="1">
    <source>
        <dbReference type="SAM" id="MobiDB-lite"/>
    </source>
</evidence>
<evidence type="ECO:0000313" key="2">
    <source>
        <dbReference type="EMBL" id="GAT10352.1"/>
    </source>
</evidence>
<organism evidence="3 5">
    <name type="scientific">Mycolicibacterium novocastrense</name>
    <name type="common">Mycobacterium novocastrense</name>
    <dbReference type="NCBI Taxonomy" id="59813"/>
    <lineage>
        <taxon>Bacteria</taxon>
        <taxon>Bacillati</taxon>
        <taxon>Actinomycetota</taxon>
        <taxon>Actinomycetes</taxon>
        <taxon>Mycobacteriales</taxon>
        <taxon>Mycobacteriaceae</taxon>
        <taxon>Mycolicibacterium</taxon>
    </lineage>
</organism>
<dbReference type="AlphaFoldDB" id="A0AAW5SFD6"/>
<evidence type="ECO:0000313" key="5">
    <source>
        <dbReference type="Proteomes" id="UP001207528"/>
    </source>
</evidence>
<dbReference type="Pfam" id="PF08843">
    <property type="entry name" value="AbiEii"/>
    <property type="match status" value="1"/>
</dbReference>
<keyword evidence="3" id="KW-0808">Transferase</keyword>
<dbReference type="Proteomes" id="UP001207528">
    <property type="component" value="Unassembled WGS sequence"/>
</dbReference>
<reference evidence="3" key="2">
    <citation type="submission" date="2020-07" db="EMBL/GenBank/DDBJ databases">
        <authorList>
            <person name="Pettersson B.M.F."/>
            <person name="Behra P.R.K."/>
            <person name="Ramesh M."/>
            <person name="Das S."/>
            <person name="Dasgupta S."/>
            <person name="Kirsebom L.A."/>
        </authorList>
    </citation>
    <scope>NUCLEOTIDE SEQUENCE</scope>
    <source>
        <strain evidence="3">DSM 44203</strain>
    </source>
</reference>
<dbReference type="EMBL" id="BCTA01000038">
    <property type="protein sequence ID" value="GAT10352.1"/>
    <property type="molecule type" value="Genomic_DNA"/>
</dbReference>
<dbReference type="InterPro" id="IPR014942">
    <property type="entry name" value="AbiEii"/>
</dbReference>